<protein>
    <submittedName>
        <fullName evidence="1">Uncharacterized protein</fullName>
    </submittedName>
</protein>
<reference evidence="1" key="1">
    <citation type="submission" date="2020-11" db="EMBL/GenBank/DDBJ databases">
        <authorList>
            <person name="Kim M.K."/>
        </authorList>
    </citation>
    <scope>NUCLEOTIDE SEQUENCE</scope>
    <source>
        <strain evidence="1">BT350</strain>
    </source>
</reference>
<dbReference type="AlphaFoldDB" id="A0A931BQJ8"/>
<evidence type="ECO:0000313" key="2">
    <source>
        <dbReference type="Proteomes" id="UP000599312"/>
    </source>
</evidence>
<name>A0A931BQJ8_9HYPH</name>
<dbReference type="EMBL" id="JADQDO010000017">
    <property type="protein sequence ID" value="MBF9235636.1"/>
    <property type="molecule type" value="Genomic_DNA"/>
</dbReference>
<comment type="caution">
    <text evidence="1">The sequence shown here is derived from an EMBL/GenBank/DDBJ whole genome shotgun (WGS) entry which is preliminary data.</text>
</comment>
<sequence length="197" mass="20525">MAEFYYSSSVTVNTDNYTFSNTAADSYYEISSSAYLQVSGKNSHVFVAEQKGAIIYNAGTVQAGGVGGTAIWFKYANSIWTGTYKPQLLINGASARVFSFNGWCVDTGFTNDPSDDAGDGGSGIEVRNVGEINSYVGTAIRGWIGQDTVKNTGTIVGSIQLNGGNDTVDNSATITGAVSLGSGNDRLMNTGTITGAV</sequence>
<feature type="non-terminal residue" evidence="1">
    <location>
        <position position="197"/>
    </location>
</feature>
<evidence type="ECO:0000313" key="1">
    <source>
        <dbReference type="EMBL" id="MBF9235636.1"/>
    </source>
</evidence>
<organism evidence="1 2">
    <name type="scientific">Microvirga alba</name>
    <dbReference type="NCBI Taxonomy" id="2791025"/>
    <lineage>
        <taxon>Bacteria</taxon>
        <taxon>Pseudomonadati</taxon>
        <taxon>Pseudomonadota</taxon>
        <taxon>Alphaproteobacteria</taxon>
        <taxon>Hyphomicrobiales</taxon>
        <taxon>Methylobacteriaceae</taxon>
        <taxon>Microvirga</taxon>
    </lineage>
</organism>
<proteinExistence type="predicted"/>
<dbReference type="RefSeq" id="WP_407664115.1">
    <property type="nucleotide sequence ID" value="NZ_JADQDO010000017.1"/>
</dbReference>
<gene>
    <name evidence="1" type="ORF">I2H38_19930</name>
</gene>
<dbReference type="Proteomes" id="UP000599312">
    <property type="component" value="Unassembled WGS sequence"/>
</dbReference>
<keyword evidence="2" id="KW-1185">Reference proteome</keyword>
<accession>A0A931BQJ8</accession>